<keyword evidence="4 10" id="KW-0547">Nucleotide-binding</keyword>
<keyword evidence="8 10" id="KW-0238">DNA-binding</keyword>
<evidence type="ECO:0000259" key="12">
    <source>
        <dbReference type="PROSITE" id="PS50051"/>
    </source>
</evidence>
<proteinExistence type="inferred from homology"/>
<comment type="similarity">
    <text evidence="2 10">Belongs to the MCM family.</text>
</comment>
<sequence>MDQVTIDAMKTRVETETLNLLQGDEYRGKINDMIANEQSRLLINLDDLRKRPNDISKDILDYPTILIKGIEDALNNAVRVEMEGPKKTMKRYHVSFEGNFGTHYITPRGLKSNLTNKLVKVQGIVTRMSIVRPKLIFSQHYCEETKKFTEKAYGDSYEVSTLQAGSNAIPTHDLNGKPYSFEFGLSSYKDHQSLTIQELPERAPTGQLPRSVEIIVEEDLVDKVKPGDRIEIVGVYKSVNSASMSSYGLLKTMIIGSNIYSISAELALPNLTGKDISLIKKFSQSANIITLLANSFSPSIFGHEQIKKALILLLLSGEEKNLENGTHLRGDINIMLIGDPSTAKSQLLRSVLNIAPLATSTTGRGASGVGLTAAVTSDKDTGERNLEAGAMVLADRGVICIDEFDKMNEVDRVAIHEVMEQQTVTIAKAGIHTSLNARCSVVAAANPLYGTYMRDKSPAWNIALPDSLLSRFDLLFIVLDHKLPELDRLIASRVIHNHCSVAFAVTDDMDIDTPVIEPLPPQEEDEEQKPATFNFEGKEMFTRTFLKKFLHYAKQTIHPVLTNDSSDFISQAWSSLRSKEEEAGRHRVVSITVRTLETMIRLSTAIAKAHLSTTVKKVHCEEALKLMKFAIFQEEDSPQIPTPEVEMADVLSSLGTRSSRRRQRKEDESRKVAEVVESAKRVSTRVTQDHKKFVFKAVVDKLRDLPNPTMKVADLWKIIQKSKDHKIEDQNHLIDVIKALDVEGKFAYQEKEKNIILIL</sequence>
<dbReference type="GO" id="GO:0000727">
    <property type="term" value="P:double-strand break repair via break-induced replication"/>
    <property type="evidence" value="ECO:0007669"/>
    <property type="project" value="TreeGrafter"/>
</dbReference>
<dbReference type="PANTHER" id="PTHR11630:SF46">
    <property type="entry name" value="DNA REPLICATION LICENSING FACTOR MCM3-RELATED"/>
    <property type="match status" value="1"/>
</dbReference>
<gene>
    <name evidence="13" type="ORF">SteCoe_18847</name>
</gene>
<evidence type="ECO:0000256" key="5">
    <source>
        <dbReference type="ARBA" id="ARBA00022801"/>
    </source>
</evidence>
<reference evidence="13 14" key="1">
    <citation type="submission" date="2016-11" db="EMBL/GenBank/DDBJ databases">
        <title>The macronuclear genome of Stentor coeruleus: a giant cell with tiny introns.</title>
        <authorList>
            <person name="Slabodnick M."/>
            <person name="Ruby J.G."/>
            <person name="Reiff S.B."/>
            <person name="Swart E.C."/>
            <person name="Gosai S."/>
            <person name="Prabakaran S."/>
            <person name="Witkowska E."/>
            <person name="Larue G.E."/>
            <person name="Fisher S."/>
            <person name="Freeman R.M."/>
            <person name="Gunawardena J."/>
            <person name="Chu W."/>
            <person name="Stover N.A."/>
            <person name="Gregory B.D."/>
            <person name="Nowacki M."/>
            <person name="Derisi J."/>
            <person name="Roy S.W."/>
            <person name="Marshall W.F."/>
            <person name="Sood P."/>
        </authorList>
    </citation>
    <scope>NUCLEOTIDE SEQUENCE [LARGE SCALE GENOMIC DNA]</scope>
    <source>
        <strain evidence="13">WM001</strain>
    </source>
</reference>
<evidence type="ECO:0000313" key="14">
    <source>
        <dbReference type="Proteomes" id="UP000187209"/>
    </source>
</evidence>
<dbReference type="InterPro" id="IPR041562">
    <property type="entry name" value="MCM_lid"/>
</dbReference>
<dbReference type="EC" id="3.6.4.12" evidence="11"/>
<dbReference type="InterPro" id="IPR027417">
    <property type="entry name" value="P-loop_NTPase"/>
</dbReference>
<evidence type="ECO:0000256" key="10">
    <source>
        <dbReference type="RuleBase" id="RU004070"/>
    </source>
</evidence>
<dbReference type="OrthoDB" id="1882346at2759"/>
<dbReference type="InterPro" id="IPR027925">
    <property type="entry name" value="MCM_N"/>
</dbReference>
<dbReference type="GO" id="GO:0016887">
    <property type="term" value="F:ATP hydrolysis activity"/>
    <property type="evidence" value="ECO:0007669"/>
    <property type="project" value="RHEA"/>
</dbReference>
<dbReference type="InterPro" id="IPR001208">
    <property type="entry name" value="MCM_dom"/>
</dbReference>
<dbReference type="PRINTS" id="PR01659">
    <property type="entry name" value="MCMPROTEIN3"/>
</dbReference>
<dbReference type="Gene3D" id="2.20.28.10">
    <property type="match status" value="1"/>
</dbReference>
<keyword evidence="14" id="KW-1185">Reference proteome</keyword>
<dbReference type="GO" id="GO:0005634">
    <property type="term" value="C:nucleus"/>
    <property type="evidence" value="ECO:0007669"/>
    <property type="project" value="UniProtKB-SubCell"/>
</dbReference>
<keyword evidence="3 11" id="KW-0235">DNA replication</keyword>
<protein>
    <recommendedName>
        <fullName evidence="11">DNA replication licensing factor MCM3</fullName>
        <ecNumber evidence="11">3.6.4.12</ecNumber>
    </recommendedName>
</protein>
<dbReference type="InterPro" id="IPR031327">
    <property type="entry name" value="MCM"/>
</dbReference>
<dbReference type="Proteomes" id="UP000187209">
    <property type="component" value="Unassembled WGS sequence"/>
</dbReference>
<dbReference type="Pfam" id="PF17855">
    <property type="entry name" value="MCM_lid"/>
    <property type="match status" value="1"/>
</dbReference>
<organism evidence="13 14">
    <name type="scientific">Stentor coeruleus</name>
    <dbReference type="NCBI Taxonomy" id="5963"/>
    <lineage>
        <taxon>Eukaryota</taxon>
        <taxon>Sar</taxon>
        <taxon>Alveolata</taxon>
        <taxon>Ciliophora</taxon>
        <taxon>Postciliodesmatophora</taxon>
        <taxon>Heterotrichea</taxon>
        <taxon>Heterotrichida</taxon>
        <taxon>Stentoridae</taxon>
        <taxon>Stentor</taxon>
    </lineage>
</organism>
<evidence type="ECO:0000256" key="6">
    <source>
        <dbReference type="ARBA" id="ARBA00022806"/>
    </source>
</evidence>
<evidence type="ECO:0000256" key="3">
    <source>
        <dbReference type="ARBA" id="ARBA00022705"/>
    </source>
</evidence>
<dbReference type="InterPro" id="IPR012340">
    <property type="entry name" value="NA-bd_OB-fold"/>
</dbReference>
<evidence type="ECO:0000256" key="9">
    <source>
        <dbReference type="ARBA" id="ARBA00023242"/>
    </source>
</evidence>
<dbReference type="PROSITE" id="PS50051">
    <property type="entry name" value="MCM_2"/>
    <property type="match status" value="1"/>
</dbReference>
<dbReference type="Pfam" id="PF17207">
    <property type="entry name" value="MCM_OB"/>
    <property type="match status" value="1"/>
</dbReference>
<dbReference type="GO" id="GO:0042555">
    <property type="term" value="C:MCM complex"/>
    <property type="evidence" value="ECO:0007669"/>
    <property type="project" value="UniProtKB-UniRule"/>
</dbReference>
<dbReference type="SMART" id="SM00350">
    <property type="entry name" value="MCM"/>
    <property type="match status" value="1"/>
</dbReference>
<dbReference type="Gene3D" id="3.40.50.300">
    <property type="entry name" value="P-loop containing nucleotide triphosphate hydrolases"/>
    <property type="match status" value="1"/>
</dbReference>
<comment type="subcellular location">
    <subcellularLocation>
        <location evidence="1 11">Nucleus</location>
    </subcellularLocation>
</comment>
<evidence type="ECO:0000256" key="2">
    <source>
        <dbReference type="ARBA" id="ARBA00008010"/>
    </source>
</evidence>
<dbReference type="GO" id="GO:0006271">
    <property type="term" value="P:DNA strand elongation involved in DNA replication"/>
    <property type="evidence" value="ECO:0007669"/>
    <property type="project" value="TreeGrafter"/>
</dbReference>
<dbReference type="Pfam" id="PF00493">
    <property type="entry name" value="MCM"/>
    <property type="match status" value="1"/>
</dbReference>
<dbReference type="EMBL" id="MPUH01000407">
    <property type="protein sequence ID" value="OMJ80794.1"/>
    <property type="molecule type" value="Genomic_DNA"/>
</dbReference>
<dbReference type="Gene3D" id="3.30.1640.10">
    <property type="entry name" value="mini-chromosome maintenance (MCM) complex, chain A, domain 1"/>
    <property type="match status" value="1"/>
</dbReference>
<evidence type="ECO:0000256" key="8">
    <source>
        <dbReference type="ARBA" id="ARBA00023125"/>
    </source>
</evidence>
<dbReference type="PANTHER" id="PTHR11630">
    <property type="entry name" value="DNA REPLICATION LICENSING FACTOR MCM FAMILY MEMBER"/>
    <property type="match status" value="1"/>
</dbReference>
<dbReference type="GO" id="GO:1902975">
    <property type="term" value="P:mitotic DNA replication initiation"/>
    <property type="evidence" value="ECO:0007669"/>
    <property type="project" value="TreeGrafter"/>
</dbReference>
<comment type="catalytic activity">
    <reaction evidence="11">
        <text>ATP + H2O = ADP + phosphate + H(+)</text>
        <dbReference type="Rhea" id="RHEA:13065"/>
        <dbReference type="ChEBI" id="CHEBI:15377"/>
        <dbReference type="ChEBI" id="CHEBI:15378"/>
        <dbReference type="ChEBI" id="CHEBI:30616"/>
        <dbReference type="ChEBI" id="CHEBI:43474"/>
        <dbReference type="ChEBI" id="CHEBI:456216"/>
        <dbReference type="EC" id="3.6.4.12"/>
    </reaction>
</comment>
<feature type="domain" description="MCM C-terminal AAA(+) ATPase" evidence="12">
    <location>
        <begin position="288"/>
        <end position="494"/>
    </location>
</feature>
<dbReference type="GO" id="GO:0017116">
    <property type="term" value="F:single-stranded DNA helicase activity"/>
    <property type="evidence" value="ECO:0007669"/>
    <property type="project" value="TreeGrafter"/>
</dbReference>
<keyword evidence="6 11" id="KW-0347">Helicase</keyword>
<evidence type="ECO:0000313" key="13">
    <source>
        <dbReference type="EMBL" id="OMJ80794.1"/>
    </source>
</evidence>
<evidence type="ECO:0000256" key="11">
    <source>
        <dbReference type="RuleBase" id="RU368061"/>
    </source>
</evidence>
<dbReference type="SUPFAM" id="SSF52540">
    <property type="entry name" value="P-loop containing nucleoside triphosphate hydrolases"/>
    <property type="match status" value="1"/>
</dbReference>
<keyword evidence="5 11" id="KW-0378">Hydrolase</keyword>
<evidence type="ECO:0000256" key="1">
    <source>
        <dbReference type="ARBA" id="ARBA00004123"/>
    </source>
</evidence>
<comment type="function">
    <text evidence="11">Acts as component of the MCM2-7 complex (MCM complex) which is the replicative helicase essential for 'once per cell cycle' DNA replication initiation and elongation in eukaryotic cells. The active ATPase sites in the MCM2-7 ring are formed through the interaction surfaces of two neighboring subunits such that a critical structure of a conserved arginine finger motif is provided in trans relative to the ATP-binding site of the Walker A box of the adjacent subunit. The six ATPase active sites, however, are likely to contribute differentially to the complex helicase activity.</text>
</comment>
<dbReference type="Pfam" id="PF14551">
    <property type="entry name" value="MCM_N"/>
    <property type="match status" value="1"/>
</dbReference>
<evidence type="ECO:0000256" key="7">
    <source>
        <dbReference type="ARBA" id="ARBA00022840"/>
    </source>
</evidence>
<dbReference type="Gene3D" id="2.40.50.140">
    <property type="entry name" value="Nucleic acid-binding proteins"/>
    <property type="match status" value="1"/>
</dbReference>
<dbReference type="SUPFAM" id="SSF50249">
    <property type="entry name" value="Nucleic acid-binding proteins"/>
    <property type="match status" value="1"/>
</dbReference>
<comment type="caution">
    <text evidence="13">The sequence shown here is derived from an EMBL/GenBank/DDBJ whole genome shotgun (WGS) entry which is preliminary data.</text>
</comment>
<keyword evidence="7 10" id="KW-0067">ATP-binding</keyword>
<dbReference type="PRINTS" id="PR01657">
    <property type="entry name" value="MCMFAMILY"/>
</dbReference>
<dbReference type="InterPro" id="IPR033762">
    <property type="entry name" value="MCM_OB"/>
</dbReference>
<keyword evidence="9 11" id="KW-0539">Nucleus</keyword>
<name>A0A1R2BVK0_9CILI</name>
<comment type="subunit">
    <text evidence="11">Component of the MCM2-7 complex.</text>
</comment>
<dbReference type="GO" id="GO:0003697">
    <property type="term" value="F:single-stranded DNA binding"/>
    <property type="evidence" value="ECO:0007669"/>
    <property type="project" value="TreeGrafter"/>
</dbReference>
<accession>A0A1R2BVK0</accession>
<dbReference type="AlphaFoldDB" id="A0A1R2BVK0"/>
<dbReference type="InterPro" id="IPR003593">
    <property type="entry name" value="AAA+_ATPase"/>
</dbReference>
<dbReference type="GO" id="GO:0005524">
    <property type="term" value="F:ATP binding"/>
    <property type="evidence" value="ECO:0007669"/>
    <property type="project" value="UniProtKB-UniRule"/>
</dbReference>
<dbReference type="SMART" id="SM00382">
    <property type="entry name" value="AAA"/>
    <property type="match status" value="1"/>
</dbReference>
<evidence type="ECO:0000256" key="4">
    <source>
        <dbReference type="ARBA" id="ARBA00022741"/>
    </source>
</evidence>
<dbReference type="InterPro" id="IPR008046">
    <property type="entry name" value="Mcm3"/>
</dbReference>